<dbReference type="PANTHER" id="PTHR31272">
    <property type="entry name" value="CYTOCHROME C-TYPE BIOGENESIS PROTEIN HI_1454-RELATED"/>
    <property type="match status" value="1"/>
</dbReference>
<dbReference type="RefSeq" id="WP_052752054.1">
    <property type="nucleotide sequence ID" value="NZ_CP011451.1"/>
</dbReference>
<comment type="caution">
    <text evidence="2">The sequence shown here is derived from an EMBL/GenBank/DDBJ whole genome shotgun (WGS) entry which is preliminary data.</text>
</comment>
<proteinExistence type="predicted"/>
<dbReference type="Proteomes" id="UP000324176">
    <property type="component" value="Unassembled WGS sequence"/>
</dbReference>
<accession>A0A5D3YKH8</accession>
<feature type="transmembrane region" description="Helical" evidence="1">
    <location>
        <begin position="182"/>
        <end position="205"/>
    </location>
</feature>
<keyword evidence="1" id="KW-0812">Transmembrane</keyword>
<feature type="transmembrane region" description="Helical" evidence="1">
    <location>
        <begin position="99"/>
        <end position="120"/>
    </location>
</feature>
<evidence type="ECO:0000256" key="1">
    <source>
        <dbReference type="SAM" id="Phobius"/>
    </source>
</evidence>
<feature type="transmembrane region" description="Helical" evidence="1">
    <location>
        <begin position="67"/>
        <end position="93"/>
    </location>
</feature>
<feature type="transmembrane region" description="Helical" evidence="1">
    <location>
        <begin position="20"/>
        <end position="46"/>
    </location>
</feature>
<evidence type="ECO:0000313" key="3">
    <source>
        <dbReference type="Proteomes" id="UP000324176"/>
    </source>
</evidence>
<feature type="transmembrane region" description="Helical" evidence="1">
    <location>
        <begin position="147"/>
        <end position="170"/>
    </location>
</feature>
<evidence type="ECO:0000313" key="2">
    <source>
        <dbReference type="EMBL" id="TYP94585.1"/>
    </source>
</evidence>
<organism evidence="2 3">
    <name type="scientific">Nitrosomonas communis</name>
    <dbReference type="NCBI Taxonomy" id="44574"/>
    <lineage>
        <taxon>Bacteria</taxon>
        <taxon>Pseudomonadati</taxon>
        <taxon>Pseudomonadota</taxon>
        <taxon>Betaproteobacteria</taxon>
        <taxon>Nitrosomonadales</taxon>
        <taxon>Nitrosomonadaceae</taxon>
        <taxon>Nitrosomonas</taxon>
    </lineage>
</organism>
<dbReference type="OrthoDB" id="9811352at2"/>
<keyword evidence="1" id="KW-1133">Transmembrane helix</keyword>
<keyword evidence="1" id="KW-0472">Membrane</keyword>
<protein>
    <submittedName>
        <fullName evidence="2">Cytochrome c biogenesis protein CcdA</fullName>
    </submittedName>
</protein>
<feature type="transmembrane region" description="Helical" evidence="1">
    <location>
        <begin position="226"/>
        <end position="243"/>
    </location>
</feature>
<dbReference type="AlphaFoldDB" id="A0A5D3YKH8"/>
<dbReference type="InterPro" id="IPR051790">
    <property type="entry name" value="Cytochrome_c-biogenesis_DsbD"/>
</dbReference>
<gene>
    <name evidence="2" type="ORF">BCL69_1001117</name>
</gene>
<name>A0A5D3YKH8_9PROT</name>
<reference evidence="2 3" key="1">
    <citation type="submission" date="2019-07" db="EMBL/GenBank/DDBJ databases">
        <title>Active sludge and wastewater microbial communities from Klosterneuburg, Austria.</title>
        <authorList>
            <person name="Wagner M."/>
        </authorList>
    </citation>
    <scope>NUCLEOTIDE SEQUENCE [LARGE SCALE GENOMIC DNA]</scope>
    <source>
        <strain evidence="2 3">Nm2</strain>
    </source>
</reference>
<dbReference type="EMBL" id="VNHT01000001">
    <property type="protein sequence ID" value="TYP94585.1"/>
    <property type="molecule type" value="Genomic_DNA"/>
</dbReference>
<sequence length="249" mass="27192">MDIQLWVSQLMSQLAGLLQVSYAFGAGMVSAVNPCGFAMLPVYLALYLGAKDHQFQQHSWLYRLSKAFGITVAVTAGFGLLYGLIGILISAGWSTLLGVMPWVSAIIGVILIALGVWLLLGNQLTLDIFMKIGNQIGDPRTISVRGFFLFGIAMGATFMSCALPVFLIVVGSSMTSGNSEIILLQFLWYILGVGTVLLILTISIVSLKERVVVETVKRFVPFYHKISAILLICAGVYICHYWMESDLLL</sequence>
<dbReference type="PANTHER" id="PTHR31272:SF4">
    <property type="entry name" value="CYTOCHROME C-TYPE BIOGENESIS PROTEIN HI_1454-RELATED"/>
    <property type="match status" value="1"/>
</dbReference>